<protein>
    <submittedName>
        <fullName evidence="4">TIGR01777 family protein</fullName>
    </submittedName>
</protein>
<dbReference type="InterPro" id="IPR036291">
    <property type="entry name" value="NAD(P)-bd_dom_sf"/>
</dbReference>
<reference evidence="4 5" key="1">
    <citation type="submission" date="2018-11" db="EMBL/GenBank/DDBJ databases">
        <title>Rufibacter latericius sp. nov., isolated from water in Baiyang Lake.</title>
        <authorList>
            <person name="Yang Y."/>
        </authorList>
    </citation>
    <scope>NUCLEOTIDE SEQUENCE [LARGE SCALE GENOMIC DNA]</scope>
    <source>
        <strain evidence="4 5">MCC P1</strain>
    </source>
</reference>
<dbReference type="NCBIfam" id="TIGR01777">
    <property type="entry name" value="yfcH"/>
    <property type="match status" value="1"/>
</dbReference>
<name>A0A3M9MY96_9BACT</name>
<dbReference type="Pfam" id="PF01370">
    <property type="entry name" value="Epimerase"/>
    <property type="match status" value="1"/>
</dbReference>
<dbReference type="Gene3D" id="3.40.50.720">
    <property type="entry name" value="NAD(P)-binding Rossmann-like Domain"/>
    <property type="match status" value="1"/>
</dbReference>
<dbReference type="RefSeq" id="WP_123133224.1">
    <property type="nucleotide sequence ID" value="NZ_RJJE01000009.1"/>
</dbReference>
<dbReference type="Proteomes" id="UP000271010">
    <property type="component" value="Unassembled WGS sequence"/>
</dbReference>
<dbReference type="AlphaFoldDB" id="A0A3M9MY96"/>
<dbReference type="OrthoDB" id="9801773at2"/>
<evidence type="ECO:0000313" key="4">
    <source>
        <dbReference type="EMBL" id="RNI30145.1"/>
    </source>
</evidence>
<accession>A0A3M9MY96</accession>
<dbReference type="EMBL" id="RJJE01000009">
    <property type="protein sequence ID" value="RNI30145.1"/>
    <property type="molecule type" value="Genomic_DNA"/>
</dbReference>
<dbReference type="PANTHER" id="PTHR11092:SF0">
    <property type="entry name" value="EPIMERASE FAMILY PROTEIN SDR39U1"/>
    <property type="match status" value="1"/>
</dbReference>
<comment type="caution">
    <text evidence="4">The sequence shown here is derived from an EMBL/GenBank/DDBJ whole genome shotgun (WGS) entry which is preliminary data.</text>
</comment>
<organism evidence="4 5">
    <name type="scientific">Rufibacter immobilis</name>
    <dbReference type="NCBI Taxonomy" id="1348778"/>
    <lineage>
        <taxon>Bacteria</taxon>
        <taxon>Pseudomonadati</taxon>
        <taxon>Bacteroidota</taxon>
        <taxon>Cytophagia</taxon>
        <taxon>Cytophagales</taxon>
        <taxon>Hymenobacteraceae</taxon>
        <taxon>Rufibacter</taxon>
    </lineage>
</organism>
<dbReference type="Pfam" id="PF08338">
    <property type="entry name" value="DUF1731"/>
    <property type="match status" value="1"/>
</dbReference>
<dbReference type="PANTHER" id="PTHR11092">
    <property type="entry name" value="SUGAR NUCLEOTIDE EPIMERASE RELATED"/>
    <property type="match status" value="1"/>
</dbReference>
<evidence type="ECO:0000256" key="1">
    <source>
        <dbReference type="ARBA" id="ARBA00009353"/>
    </source>
</evidence>
<keyword evidence="5" id="KW-1185">Reference proteome</keyword>
<evidence type="ECO:0000259" key="3">
    <source>
        <dbReference type="Pfam" id="PF08338"/>
    </source>
</evidence>
<evidence type="ECO:0000313" key="5">
    <source>
        <dbReference type="Proteomes" id="UP000271010"/>
    </source>
</evidence>
<comment type="similarity">
    <text evidence="1">Belongs to the NAD(P)-dependent epimerase/dehydratase family. SDR39U1 subfamily.</text>
</comment>
<proteinExistence type="inferred from homology"/>
<sequence length="354" mass="39876">MAKIVLAGGSGFIGQLLSHHFLAKGDEVVILTRKPAAWQTPARQIYWDATGPGPWVQHLERADVLINLTGKSVNCRYTQKNKQEIIFSRVNATQALGDAVRQLQRPPRLWINASSATIYRHAQDGPQDELTGEIGTGFSVEVCGKWENAFYAQHTPGTRKIALRLAIVLANEGGVMPYYLNLARLGLGGRQGNGLQCFSWIHARDVISGIEFLMQHEELEGDFNLSSPRPVPNHHFMQTLRQALGISFGLRARKWMLEIGAWLLRTETELLLKSRWVVPTRLQQSGYQFQVRTIEEAVRLCLPAKEAVPVLSPKFEKQPQKGKDLSYSLASSNVQTSTYEKDLPYRRMAQTHHR</sequence>
<gene>
    <name evidence="4" type="ORF">EFA69_11625</name>
</gene>
<feature type="domain" description="DUF1731" evidence="3">
    <location>
        <begin position="254"/>
        <end position="299"/>
    </location>
</feature>
<dbReference type="InterPro" id="IPR013549">
    <property type="entry name" value="DUF1731"/>
</dbReference>
<dbReference type="SUPFAM" id="SSF51735">
    <property type="entry name" value="NAD(P)-binding Rossmann-fold domains"/>
    <property type="match status" value="1"/>
</dbReference>
<dbReference type="InterPro" id="IPR010099">
    <property type="entry name" value="SDR39U1"/>
</dbReference>
<feature type="domain" description="NAD-dependent epimerase/dehydratase" evidence="2">
    <location>
        <begin position="4"/>
        <end position="224"/>
    </location>
</feature>
<dbReference type="InterPro" id="IPR001509">
    <property type="entry name" value="Epimerase_deHydtase"/>
</dbReference>
<evidence type="ECO:0000259" key="2">
    <source>
        <dbReference type="Pfam" id="PF01370"/>
    </source>
</evidence>